<feature type="transmembrane region" description="Helical" evidence="10">
    <location>
        <begin position="345"/>
        <end position="375"/>
    </location>
</feature>
<feature type="transmembrane region" description="Helical" evidence="10">
    <location>
        <begin position="77"/>
        <end position="100"/>
    </location>
</feature>
<reference key="1">
    <citation type="submission" date="2010-11" db="EMBL/GenBank/DDBJ databases">
        <title>The complete genome of Paludibacter propionicigenes DSM 17365.</title>
        <authorList>
            <consortium name="US DOE Joint Genome Institute (JGI-PGF)"/>
            <person name="Lucas S."/>
            <person name="Copeland A."/>
            <person name="Lapidus A."/>
            <person name="Bruce D."/>
            <person name="Goodwin L."/>
            <person name="Pitluck S."/>
            <person name="Kyrpides N."/>
            <person name="Mavromatis K."/>
            <person name="Ivanova N."/>
            <person name="Munk A.C."/>
            <person name="Brettin T."/>
            <person name="Detter J.C."/>
            <person name="Han C."/>
            <person name="Tapia R."/>
            <person name="Land M."/>
            <person name="Hauser L."/>
            <person name="Markowitz V."/>
            <person name="Cheng J.-F."/>
            <person name="Hugenholtz P."/>
            <person name="Woyke T."/>
            <person name="Wu D."/>
            <person name="Gronow S."/>
            <person name="Wellnitz S."/>
            <person name="Brambilla E."/>
            <person name="Klenk H.-P."/>
            <person name="Eisen J.A."/>
        </authorList>
    </citation>
    <scope>NUCLEOTIDE SEQUENCE</scope>
    <source>
        <strain>WB4</strain>
    </source>
</reference>
<dbReference type="InterPro" id="IPR020846">
    <property type="entry name" value="MFS_dom"/>
</dbReference>
<dbReference type="PANTHER" id="PTHR48020:SF12">
    <property type="entry name" value="PROTON MYO-INOSITOL COTRANSPORTER"/>
    <property type="match status" value="1"/>
</dbReference>
<keyword evidence="6 10" id="KW-0812">Transmembrane</keyword>
<keyword evidence="8 10" id="KW-0472">Membrane</keyword>
<evidence type="ECO:0000256" key="2">
    <source>
        <dbReference type="ARBA" id="ARBA00010992"/>
    </source>
</evidence>
<dbReference type="NCBIfam" id="NF007484">
    <property type="entry name" value="PRK10077.1"/>
    <property type="match status" value="1"/>
</dbReference>
<keyword evidence="3 9" id="KW-0813">Transport</keyword>
<dbReference type="EMBL" id="CP002345">
    <property type="protein sequence ID" value="ADQ78850.1"/>
    <property type="molecule type" value="Genomic_DNA"/>
</dbReference>
<reference evidence="12 13" key="2">
    <citation type="journal article" date="2011" name="Stand. Genomic Sci.">
        <title>Complete genome sequence of Paludibacter propionicigenes type strain (WB4).</title>
        <authorList>
            <person name="Gronow S."/>
            <person name="Munk C."/>
            <person name="Lapidus A."/>
            <person name="Nolan M."/>
            <person name="Lucas S."/>
            <person name="Hammon N."/>
            <person name="Deshpande S."/>
            <person name="Cheng J.F."/>
            <person name="Tapia R."/>
            <person name="Han C."/>
            <person name="Goodwin L."/>
            <person name="Pitluck S."/>
            <person name="Liolios K."/>
            <person name="Ivanova N."/>
            <person name="Mavromatis K."/>
            <person name="Mikhailova N."/>
            <person name="Pati A."/>
            <person name="Chen A."/>
            <person name="Palaniappan K."/>
            <person name="Land M."/>
            <person name="Hauser L."/>
            <person name="Chang Y.J."/>
            <person name="Jeffries C.D."/>
            <person name="Brambilla E."/>
            <person name="Rohde M."/>
            <person name="Goker M."/>
            <person name="Detter J.C."/>
            <person name="Woyke T."/>
            <person name="Bristow J."/>
            <person name="Eisen J.A."/>
            <person name="Markowitz V."/>
            <person name="Hugenholtz P."/>
            <person name="Kyrpides N.C."/>
            <person name="Klenk H.P."/>
        </authorList>
    </citation>
    <scope>NUCLEOTIDE SEQUENCE [LARGE SCALE GENOMIC DNA]</scope>
    <source>
        <strain evidence="13">DSM 17365 / JCM 13257 / WB4</strain>
    </source>
</reference>
<dbReference type="InterPro" id="IPR050814">
    <property type="entry name" value="Myo-inositol_Transporter"/>
</dbReference>
<dbReference type="InterPro" id="IPR003663">
    <property type="entry name" value="Sugar/inositol_transpt"/>
</dbReference>
<sequence length="555" mass="60438">MAFIDTGGSNSNSFQQGSKLYIFLLTLVATLGGLLFGYDTAVVNGAEKSLVEFYIYKTNGTNYIFDLNTVTQLFSQYRIMMVIVLFFVFIILSGQFIRLLGKKNGGIITAVLIGGLTIWAVSFLSNALPNSADTEAMKNMADAVKGFVIASALIGCIIGGAAAGFVSKSLGRKNGLFIAAVAFFISAIGAWKPEAFNIFGTLDVYSFVVYRIIGGIGVGLASMISPMYIAEIAPANVRGKLVSFNQFAIIFGMLVIYFVNLVIARQGDEQWLITEGWRYMFLSGAIPAGIFVLLLFFVPETPRYLAMKGKNDKALSVLQKIAGKDNAESILTDIKGTLHELNAPWLSYGAGVIIVGVLLSVFQQAVGINVVLYYAGNIFRNMGASTDSSLLQTIIVGVVNLAFTVVAIMTVDKFGRKPLMIIGSIGMAVSMIGLGFTFYSGHVGILALIFMLTYTAAFAMSWGPVCWVLLAEIFPNSIRGALSIAVAAQWIANWIVSLTFPMLNDNVWLTNTFNHGFSYWIYGIMSILSAIFMWKFVPETKGRTLESIEELWKKK</sequence>
<dbReference type="Gene3D" id="1.20.1250.20">
    <property type="entry name" value="MFS general substrate transporter like domains"/>
    <property type="match status" value="2"/>
</dbReference>
<organism evidence="12 13">
    <name type="scientific">Paludibacter propionicigenes (strain DSM 17365 / JCM 13257 / WB4)</name>
    <dbReference type="NCBI Taxonomy" id="694427"/>
    <lineage>
        <taxon>Bacteria</taxon>
        <taxon>Pseudomonadati</taxon>
        <taxon>Bacteroidota</taxon>
        <taxon>Bacteroidia</taxon>
        <taxon>Bacteroidales</taxon>
        <taxon>Paludibacteraceae</taxon>
        <taxon>Paludibacter</taxon>
    </lineage>
</organism>
<evidence type="ECO:0000256" key="3">
    <source>
        <dbReference type="ARBA" id="ARBA00022448"/>
    </source>
</evidence>
<dbReference type="PROSITE" id="PS00217">
    <property type="entry name" value="SUGAR_TRANSPORT_2"/>
    <property type="match status" value="1"/>
</dbReference>
<evidence type="ECO:0000259" key="11">
    <source>
        <dbReference type="PROSITE" id="PS50850"/>
    </source>
</evidence>
<dbReference type="SUPFAM" id="SSF103473">
    <property type="entry name" value="MFS general substrate transporter"/>
    <property type="match status" value="1"/>
</dbReference>
<evidence type="ECO:0000256" key="1">
    <source>
        <dbReference type="ARBA" id="ARBA00004651"/>
    </source>
</evidence>
<feature type="transmembrane region" description="Helical" evidence="10">
    <location>
        <begin position="445"/>
        <end position="470"/>
    </location>
</feature>
<feature type="transmembrane region" description="Helical" evidence="10">
    <location>
        <begin position="174"/>
        <end position="192"/>
    </location>
</feature>
<dbReference type="HOGENOM" id="CLU_001265_30_5_10"/>
<feature type="transmembrane region" description="Helical" evidence="10">
    <location>
        <begin position="390"/>
        <end position="411"/>
    </location>
</feature>
<dbReference type="Pfam" id="PF00083">
    <property type="entry name" value="Sugar_tr"/>
    <property type="match status" value="1"/>
</dbReference>
<comment type="subcellular location">
    <subcellularLocation>
        <location evidence="1">Cell membrane</location>
        <topology evidence="1">Multi-pass membrane protein</topology>
    </subcellularLocation>
</comment>
<dbReference type="KEGG" id="ppn:Palpr_0694"/>
<name>E4T2A6_PALPW</name>
<keyword evidence="4" id="KW-1003">Cell membrane</keyword>
<keyword evidence="7 10" id="KW-1133">Transmembrane helix</keyword>
<dbReference type="eggNOG" id="COG0477">
    <property type="taxonomic scope" value="Bacteria"/>
</dbReference>
<comment type="similarity">
    <text evidence="2 9">Belongs to the major facilitator superfamily. Sugar transporter (TC 2.A.1.1) family.</text>
</comment>
<feature type="transmembrane region" description="Helical" evidence="10">
    <location>
        <begin position="147"/>
        <end position="167"/>
    </location>
</feature>
<evidence type="ECO:0000313" key="12">
    <source>
        <dbReference type="EMBL" id="ADQ78850.1"/>
    </source>
</evidence>
<dbReference type="PANTHER" id="PTHR48020">
    <property type="entry name" value="PROTON MYO-INOSITOL COTRANSPORTER"/>
    <property type="match status" value="1"/>
</dbReference>
<feature type="transmembrane region" description="Helical" evidence="10">
    <location>
        <begin position="519"/>
        <end position="537"/>
    </location>
</feature>
<dbReference type="OrthoDB" id="9783823at2"/>
<gene>
    <name evidence="12" type="ordered locus">Palpr_0694</name>
</gene>
<dbReference type="GO" id="GO:0022857">
    <property type="term" value="F:transmembrane transporter activity"/>
    <property type="evidence" value="ECO:0007669"/>
    <property type="project" value="InterPro"/>
</dbReference>
<dbReference type="FunFam" id="1.20.1250.20:FF:000122">
    <property type="entry name" value="D-xylose transporter XylE"/>
    <property type="match status" value="1"/>
</dbReference>
<dbReference type="PROSITE" id="PS50850">
    <property type="entry name" value="MFS"/>
    <property type="match status" value="1"/>
</dbReference>
<dbReference type="InterPro" id="IPR005828">
    <property type="entry name" value="MFS_sugar_transport-like"/>
</dbReference>
<evidence type="ECO:0000256" key="7">
    <source>
        <dbReference type="ARBA" id="ARBA00022989"/>
    </source>
</evidence>
<proteinExistence type="inferred from homology"/>
<feature type="transmembrane region" description="Helical" evidence="10">
    <location>
        <begin position="241"/>
        <end position="259"/>
    </location>
</feature>
<evidence type="ECO:0000256" key="9">
    <source>
        <dbReference type="RuleBase" id="RU003346"/>
    </source>
</evidence>
<feature type="domain" description="Major facilitator superfamily (MFS) profile" evidence="11">
    <location>
        <begin position="25"/>
        <end position="541"/>
    </location>
</feature>
<dbReference type="Proteomes" id="UP000008718">
    <property type="component" value="Chromosome"/>
</dbReference>
<dbReference type="InterPro" id="IPR005829">
    <property type="entry name" value="Sugar_transporter_CS"/>
</dbReference>
<evidence type="ECO:0000256" key="4">
    <source>
        <dbReference type="ARBA" id="ARBA00022475"/>
    </source>
</evidence>
<feature type="transmembrane region" description="Helical" evidence="10">
    <location>
        <begin position="107"/>
        <end position="127"/>
    </location>
</feature>
<dbReference type="NCBIfam" id="TIGR00879">
    <property type="entry name" value="SP"/>
    <property type="match status" value="1"/>
</dbReference>
<evidence type="ECO:0000256" key="5">
    <source>
        <dbReference type="ARBA" id="ARBA00022597"/>
    </source>
</evidence>
<dbReference type="InterPro" id="IPR036259">
    <property type="entry name" value="MFS_trans_sf"/>
</dbReference>
<accession>E4T2A6</accession>
<evidence type="ECO:0000256" key="10">
    <source>
        <dbReference type="SAM" id="Phobius"/>
    </source>
</evidence>
<protein>
    <submittedName>
        <fullName evidence="12">Sugar transporter</fullName>
    </submittedName>
</protein>
<feature type="transmembrane region" description="Helical" evidence="10">
    <location>
        <begin position="482"/>
        <end position="503"/>
    </location>
</feature>
<evidence type="ECO:0000256" key="8">
    <source>
        <dbReference type="ARBA" id="ARBA00023136"/>
    </source>
</evidence>
<dbReference type="STRING" id="694427.Palpr_0694"/>
<dbReference type="RefSeq" id="WP_013444219.1">
    <property type="nucleotide sequence ID" value="NC_014734.1"/>
</dbReference>
<dbReference type="PRINTS" id="PR00171">
    <property type="entry name" value="SUGRTRNSPORT"/>
</dbReference>
<dbReference type="AlphaFoldDB" id="E4T2A6"/>
<feature type="transmembrane region" description="Helical" evidence="10">
    <location>
        <begin position="279"/>
        <end position="298"/>
    </location>
</feature>
<evidence type="ECO:0000256" key="6">
    <source>
        <dbReference type="ARBA" id="ARBA00022692"/>
    </source>
</evidence>
<dbReference type="GO" id="GO:0005886">
    <property type="term" value="C:plasma membrane"/>
    <property type="evidence" value="ECO:0007669"/>
    <property type="project" value="UniProtKB-SubCell"/>
</dbReference>
<keyword evidence="13" id="KW-1185">Reference proteome</keyword>
<feature type="transmembrane region" description="Helical" evidence="10">
    <location>
        <begin position="20"/>
        <end position="38"/>
    </location>
</feature>
<keyword evidence="5 12" id="KW-0762">Sugar transport</keyword>
<feature type="transmembrane region" description="Helical" evidence="10">
    <location>
        <begin position="418"/>
        <end position="439"/>
    </location>
</feature>
<evidence type="ECO:0000313" key="13">
    <source>
        <dbReference type="Proteomes" id="UP000008718"/>
    </source>
</evidence>
<dbReference type="PROSITE" id="PS00216">
    <property type="entry name" value="SUGAR_TRANSPORT_1"/>
    <property type="match status" value="1"/>
</dbReference>
<feature type="transmembrane region" description="Helical" evidence="10">
    <location>
        <begin position="204"/>
        <end position="229"/>
    </location>
</feature>